<evidence type="ECO:0000256" key="6">
    <source>
        <dbReference type="RuleBase" id="RU003376"/>
    </source>
</evidence>
<dbReference type="GO" id="GO:0019646">
    <property type="term" value="P:aerobic electron transport chain"/>
    <property type="evidence" value="ECO:0007669"/>
    <property type="project" value="InterPro"/>
</dbReference>
<dbReference type="AlphaFoldDB" id="Q6SEV1"/>
<feature type="transmembrane region" description="Helical" evidence="7">
    <location>
        <begin position="223"/>
        <end position="245"/>
    </location>
</feature>
<dbReference type="EMBL" id="AY458649">
    <property type="protein sequence ID" value="AAR38471.1"/>
    <property type="molecule type" value="Genomic_DNA"/>
</dbReference>
<dbReference type="InterPro" id="IPR000298">
    <property type="entry name" value="Cyt_c_oxidase-like_su3"/>
</dbReference>
<feature type="transmembrane region" description="Helical" evidence="7">
    <location>
        <begin position="143"/>
        <end position="161"/>
    </location>
</feature>
<organism evidence="9">
    <name type="scientific">uncultured marine bacterium 582</name>
    <dbReference type="NCBI Taxonomy" id="257402"/>
    <lineage>
        <taxon>Bacteria</taxon>
        <taxon>environmental samples</taxon>
    </lineage>
</organism>
<accession>Q6SEV1</accession>
<dbReference type="InterPro" id="IPR013833">
    <property type="entry name" value="Cyt_c_oxidase_su3_a-hlx"/>
</dbReference>
<protein>
    <submittedName>
        <fullName evidence="9">Cytochrome c oxidase subunit III</fullName>
    </submittedName>
</protein>
<evidence type="ECO:0000256" key="7">
    <source>
        <dbReference type="SAM" id="Phobius"/>
    </source>
</evidence>
<evidence type="ECO:0000313" key="9">
    <source>
        <dbReference type="EMBL" id="AAR38471.1"/>
    </source>
</evidence>
<evidence type="ECO:0000256" key="5">
    <source>
        <dbReference type="ARBA" id="ARBA00023136"/>
    </source>
</evidence>
<feature type="transmembrane region" description="Helical" evidence="7">
    <location>
        <begin position="181"/>
        <end position="202"/>
    </location>
</feature>
<reference evidence="9" key="1">
    <citation type="submission" date="2003-11" db="EMBL/GenBank/DDBJ databases">
        <authorList>
            <person name="Heidelberg J.F."/>
            <person name="Eisen J.A."/>
            <person name="Nelson W.C."/>
            <person name="DeLong E.F."/>
        </authorList>
    </citation>
    <scope>NUCLEOTIDE SEQUENCE</scope>
</reference>
<proteinExistence type="inferred from homology"/>
<dbReference type="Gene3D" id="1.20.120.80">
    <property type="entry name" value="Cytochrome c oxidase, subunit III, four-helix bundle"/>
    <property type="match status" value="1"/>
</dbReference>
<dbReference type="SUPFAM" id="SSF81452">
    <property type="entry name" value="Cytochrome c oxidase subunit III-like"/>
    <property type="match status" value="1"/>
</dbReference>
<dbReference type="InterPro" id="IPR035973">
    <property type="entry name" value="Cyt_c_oxidase_su3-like_sf"/>
</dbReference>
<comment type="subcellular location">
    <subcellularLocation>
        <location evidence="6">Cell membrane</location>
        <topology evidence="6">Multi-pass membrane protein</topology>
    </subcellularLocation>
    <subcellularLocation>
        <location evidence="1">Membrane</location>
        <topology evidence="1">Multi-pass membrane protein</topology>
    </subcellularLocation>
</comment>
<comment type="similarity">
    <text evidence="2 6">Belongs to the cytochrome c oxidase subunit 3 family.</text>
</comment>
<dbReference type="Pfam" id="PF00510">
    <property type="entry name" value="COX3"/>
    <property type="match status" value="1"/>
</dbReference>
<dbReference type="GO" id="GO:0005886">
    <property type="term" value="C:plasma membrane"/>
    <property type="evidence" value="ECO:0007669"/>
    <property type="project" value="UniProtKB-SubCell"/>
</dbReference>
<evidence type="ECO:0000256" key="1">
    <source>
        <dbReference type="ARBA" id="ARBA00004141"/>
    </source>
</evidence>
<dbReference type="GO" id="GO:0004129">
    <property type="term" value="F:cytochrome-c oxidase activity"/>
    <property type="evidence" value="ECO:0007669"/>
    <property type="project" value="InterPro"/>
</dbReference>
<evidence type="ECO:0000256" key="2">
    <source>
        <dbReference type="ARBA" id="ARBA00010581"/>
    </source>
</evidence>
<dbReference type="InterPro" id="IPR024791">
    <property type="entry name" value="Cyt_c/ubiquinol_Oxase_su3"/>
</dbReference>
<dbReference type="PROSITE" id="PS50253">
    <property type="entry name" value="COX3"/>
    <property type="match status" value="1"/>
</dbReference>
<dbReference type="PANTHER" id="PTHR11403:SF10">
    <property type="entry name" value="CYTOCHROME C OXIDASE"/>
    <property type="match status" value="1"/>
</dbReference>
<feature type="transmembrane region" description="Helical" evidence="7">
    <location>
        <begin position="89"/>
        <end position="110"/>
    </location>
</feature>
<feature type="domain" description="Heme-copper oxidase subunit III family profile" evidence="8">
    <location>
        <begin position="1"/>
        <end position="245"/>
    </location>
</feature>
<reference evidence="9" key="2">
    <citation type="submission" date="2003-12" db="EMBL/GenBank/DDBJ databases">
        <title>Monterey Bay Coastal Ocean Microbial Observatory environmental clone sequencing.</title>
        <authorList>
            <person name="DeLong E.F."/>
        </authorList>
    </citation>
    <scope>NUCLEOTIDE SEQUENCE</scope>
</reference>
<keyword evidence="3 6" id="KW-0812">Transmembrane</keyword>
<name>Q6SEV1_9BACT</name>
<evidence type="ECO:0000259" key="8">
    <source>
        <dbReference type="PROSITE" id="PS50253"/>
    </source>
</evidence>
<evidence type="ECO:0000256" key="4">
    <source>
        <dbReference type="ARBA" id="ARBA00022989"/>
    </source>
</evidence>
<keyword evidence="4 7" id="KW-1133">Transmembrane helix</keyword>
<dbReference type="PANTHER" id="PTHR11403">
    <property type="entry name" value="CYTOCHROME C OXIDASE SUBUNIT III"/>
    <property type="match status" value="1"/>
</dbReference>
<feature type="transmembrane region" description="Helical" evidence="7">
    <location>
        <begin position="51"/>
        <end position="69"/>
    </location>
</feature>
<evidence type="ECO:0000256" key="3">
    <source>
        <dbReference type="ARBA" id="ARBA00022692"/>
    </source>
</evidence>
<keyword evidence="5 7" id="KW-0472">Membrane</keyword>
<sequence>MTVVLIFLMGVLGTSLWWLKHQSLTSKPWLETGLDNIENGTASVGLSKSKMGLIVFLAVVGMLFTLFFSGHFMRQEIEDWRSMPLPPVVWINGILLLAASIYLQAALIIARKQNRDLSYLSPIYRRLIFLRGDESSDASIKHLLLYTCVLTTAFLIGQFVAWKTVANDGFVLSGNPANSFFYVLTGLHALHILGGLIALFQTTAISWNYPESEKLLSRIDLSALYWHFLFFIWCFMIFVMLGWTYDPLIELCQRVIA</sequence>
<gene>
    <name evidence="9" type="ORF">MBMO_EBAC080-L028H02.140</name>
</gene>